<dbReference type="Gene3D" id="1.20.120.530">
    <property type="entry name" value="GntR ligand-binding domain-like"/>
    <property type="match status" value="1"/>
</dbReference>
<dbReference type="InterPro" id="IPR000524">
    <property type="entry name" value="Tscrpt_reg_HTH_GntR"/>
</dbReference>
<organism evidence="5 6">
    <name type="scientific">Brachybacterium paraconglomeratum</name>
    <dbReference type="NCBI Taxonomy" id="173362"/>
    <lineage>
        <taxon>Bacteria</taxon>
        <taxon>Bacillati</taxon>
        <taxon>Actinomycetota</taxon>
        <taxon>Actinomycetes</taxon>
        <taxon>Micrococcales</taxon>
        <taxon>Dermabacteraceae</taxon>
        <taxon>Brachybacterium</taxon>
    </lineage>
</organism>
<dbReference type="InterPro" id="IPR008920">
    <property type="entry name" value="TF_FadR/GntR_C"/>
</dbReference>
<evidence type="ECO:0000259" key="4">
    <source>
        <dbReference type="PROSITE" id="PS50949"/>
    </source>
</evidence>
<name>A0A3R8SEL1_9MICO</name>
<keyword evidence="3" id="KW-0804">Transcription</keyword>
<protein>
    <submittedName>
        <fullName evidence="5">GntR family transcriptional regulator</fullName>
    </submittedName>
</protein>
<dbReference type="SMART" id="SM00895">
    <property type="entry name" value="FCD"/>
    <property type="match status" value="1"/>
</dbReference>
<dbReference type="PANTHER" id="PTHR43537:SF5">
    <property type="entry name" value="UXU OPERON TRANSCRIPTIONAL REGULATOR"/>
    <property type="match status" value="1"/>
</dbReference>
<keyword evidence="2" id="KW-0238">DNA-binding</keyword>
<dbReference type="SUPFAM" id="SSF46785">
    <property type="entry name" value="Winged helix' DNA-binding domain"/>
    <property type="match status" value="1"/>
</dbReference>
<dbReference type="InterPro" id="IPR036390">
    <property type="entry name" value="WH_DNA-bd_sf"/>
</dbReference>
<dbReference type="InterPro" id="IPR011711">
    <property type="entry name" value="GntR_C"/>
</dbReference>
<dbReference type="PRINTS" id="PR00035">
    <property type="entry name" value="HTHGNTR"/>
</dbReference>
<dbReference type="Pfam" id="PF00392">
    <property type="entry name" value="GntR"/>
    <property type="match status" value="1"/>
</dbReference>
<dbReference type="Gene3D" id="1.10.10.10">
    <property type="entry name" value="Winged helix-like DNA-binding domain superfamily/Winged helix DNA-binding domain"/>
    <property type="match status" value="1"/>
</dbReference>
<dbReference type="Proteomes" id="UP000274327">
    <property type="component" value="Unassembled WGS sequence"/>
</dbReference>
<dbReference type="AlphaFoldDB" id="A0A3R8SEL1"/>
<evidence type="ECO:0000256" key="2">
    <source>
        <dbReference type="ARBA" id="ARBA00023125"/>
    </source>
</evidence>
<dbReference type="CDD" id="cd07377">
    <property type="entry name" value="WHTH_GntR"/>
    <property type="match status" value="1"/>
</dbReference>
<sequence length="257" mass="26977">MPAFSDSTSDALAEALSAVPAGTPVSGVAGRMLELFTGGGLEPGTRLPPERQLASVLGVGRSAIREALAALEILGIVDVRPGSGTYLRGTASELLPQTLSWGLMIGERSTDQLMELRAGLESFCARLAAERISSVQIDALHESIEGMRDGFEDLDAFVTADAAFHAVLGAAAQNPIVTDLLAVSRQLLRVYNDRSVHEAEDMRIALEEHAAILEALEAHDGDRAASAMIAHMATARTRLLRVAEDAGARPGEGVDAG</sequence>
<dbReference type="GO" id="GO:0003700">
    <property type="term" value="F:DNA-binding transcription factor activity"/>
    <property type="evidence" value="ECO:0007669"/>
    <property type="project" value="InterPro"/>
</dbReference>
<keyword evidence="6" id="KW-1185">Reference proteome</keyword>
<evidence type="ECO:0000256" key="1">
    <source>
        <dbReference type="ARBA" id="ARBA00023015"/>
    </source>
</evidence>
<dbReference type="Pfam" id="PF07729">
    <property type="entry name" value="FCD"/>
    <property type="match status" value="1"/>
</dbReference>
<dbReference type="RefSeq" id="WP_126986087.1">
    <property type="nucleotide sequence ID" value="NZ_JALXWX010000003.1"/>
</dbReference>
<accession>A0A3R8SEL1</accession>
<feature type="domain" description="HTH gntR-type" evidence="4">
    <location>
        <begin position="22"/>
        <end position="90"/>
    </location>
</feature>
<dbReference type="EMBL" id="QOCI01000004">
    <property type="protein sequence ID" value="RRR19104.1"/>
    <property type="molecule type" value="Genomic_DNA"/>
</dbReference>
<keyword evidence="1" id="KW-0805">Transcription regulation</keyword>
<evidence type="ECO:0000256" key="3">
    <source>
        <dbReference type="ARBA" id="ARBA00023163"/>
    </source>
</evidence>
<gene>
    <name evidence="5" type="ORF">DS079_07090</name>
</gene>
<comment type="caution">
    <text evidence="5">The sequence shown here is derived from an EMBL/GenBank/DDBJ whole genome shotgun (WGS) entry which is preliminary data.</text>
</comment>
<dbReference type="GeneID" id="78120786"/>
<proteinExistence type="predicted"/>
<dbReference type="SUPFAM" id="SSF48008">
    <property type="entry name" value="GntR ligand-binding domain-like"/>
    <property type="match status" value="1"/>
</dbReference>
<dbReference type="GO" id="GO:0003677">
    <property type="term" value="F:DNA binding"/>
    <property type="evidence" value="ECO:0007669"/>
    <property type="project" value="UniProtKB-KW"/>
</dbReference>
<dbReference type="PANTHER" id="PTHR43537">
    <property type="entry name" value="TRANSCRIPTIONAL REGULATOR, GNTR FAMILY"/>
    <property type="match status" value="1"/>
</dbReference>
<reference evidence="5 6" key="1">
    <citation type="submission" date="2018-07" db="EMBL/GenBank/DDBJ databases">
        <title>Brachybacteriurn paraconglorneratum KCTC 9916.</title>
        <authorList>
            <person name="Li Y."/>
        </authorList>
    </citation>
    <scope>NUCLEOTIDE SEQUENCE [LARGE SCALE GENOMIC DNA]</scope>
    <source>
        <strain evidence="5 6">KCTC 9916</strain>
    </source>
</reference>
<dbReference type="SMART" id="SM00345">
    <property type="entry name" value="HTH_GNTR"/>
    <property type="match status" value="1"/>
</dbReference>
<dbReference type="InterPro" id="IPR036388">
    <property type="entry name" value="WH-like_DNA-bd_sf"/>
</dbReference>
<evidence type="ECO:0000313" key="5">
    <source>
        <dbReference type="EMBL" id="RRR19104.1"/>
    </source>
</evidence>
<dbReference type="PROSITE" id="PS50949">
    <property type="entry name" value="HTH_GNTR"/>
    <property type="match status" value="1"/>
</dbReference>
<evidence type="ECO:0000313" key="6">
    <source>
        <dbReference type="Proteomes" id="UP000274327"/>
    </source>
</evidence>